<evidence type="ECO:0000313" key="7">
    <source>
        <dbReference type="Proteomes" id="UP000178587"/>
    </source>
</evidence>
<sequence length="202" mass="22588">MNSETFRAVGNRCAVDFAALELPYSAKEALAILEKDGVRPIEVDMLALARERIGKAVYKRDAKMCDAPDIFNCSTFTKWLYTQKGIWLPRYVVQQSEYGVALKKSDIRPSDLLFFTGSANQYRNSAADGISHVATASATNTIIHASHRGILEEPLAEYLAGRELKAVRRILPHGNVRTLQIPPGVEIEQSDDLRWFILGHLK</sequence>
<name>A0A1F6EME7_9BACT</name>
<evidence type="ECO:0000313" key="6">
    <source>
        <dbReference type="EMBL" id="OGG74800.1"/>
    </source>
</evidence>
<comment type="caution">
    <text evidence="6">The sequence shown here is derived from an EMBL/GenBank/DDBJ whole genome shotgun (WGS) entry which is preliminary data.</text>
</comment>
<keyword evidence="2" id="KW-0645">Protease</keyword>
<comment type="similarity">
    <text evidence="1">Belongs to the peptidase C40 family.</text>
</comment>
<dbReference type="Gene3D" id="3.90.1720.10">
    <property type="entry name" value="endopeptidase domain like (from Nostoc punctiforme)"/>
    <property type="match status" value="1"/>
</dbReference>
<dbReference type="EMBL" id="MFLU01000015">
    <property type="protein sequence ID" value="OGG74800.1"/>
    <property type="molecule type" value="Genomic_DNA"/>
</dbReference>
<keyword evidence="4" id="KW-0788">Thiol protease</keyword>
<dbReference type="Pfam" id="PF00877">
    <property type="entry name" value="NLPC_P60"/>
    <property type="match status" value="1"/>
</dbReference>
<dbReference type="InterPro" id="IPR051202">
    <property type="entry name" value="Peptidase_C40"/>
</dbReference>
<protein>
    <recommendedName>
        <fullName evidence="5">NlpC/P60 domain-containing protein</fullName>
    </recommendedName>
</protein>
<dbReference type="PANTHER" id="PTHR47053:SF1">
    <property type="entry name" value="MUREIN DD-ENDOPEPTIDASE MEPH-RELATED"/>
    <property type="match status" value="1"/>
</dbReference>
<dbReference type="InterPro" id="IPR000064">
    <property type="entry name" value="NLP_P60_dom"/>
</dbReference>
<dbReference type="SUPFAM" id="SSF54001">
    <property type="entry name" value="Cysteine proteinases"/>
    <property type="match status" value="1"/>
</dbReference>
<organism evidence="6 7">
    <name type="scientific">Candidatus Kaiserbacteria bacterium RIFCSPLOWO2_01_FULL_50_24</name>
    <dbReference type="NCBI Taxonomy" id="1798507"/>
    <lineage>
        <taxon>Bacteria</taxon>
        <taxon>Candidatus Kaiseribacteriota</taxon>
    </lineage>
</organism>
<evidence type="ECO:0000259" key="5">
    <source>
        <dbReference type="PROSITE" id="PS51935"/>
    </source>
</evidence>
<dbReference type="GO" id="GO:0006508">
    <property type="term" value="P:proteolysis"/>
    <property type="evidence" value="ECO:0007669"/>
    <property type="project" value="UniProtKB-KW"/>
</dbReference>
<feature type="domain" description="NlpC/P60" evidence="5">
    <location>
        <begin position="39"/>
        <end position="171"/>
    </location>
</feature>
<accession>A0A1F6EME7</accession>
<keyword evidence="3" id="KW-0378">Hydrolase</keyword>
<dbReference type="PROSITE" id="PS51935">
    <property type="entry name" value="NLPC_P60"/>
    <property type="match status" value="1"/>
</dbReference>
<dbReference type="AlphaFoldDB" id="A0A1F6EME7"/>
<proteinExistence type="inferred from homology"/>
<dbReference type="InterPro" id="IPR038765">
    <property type="entry name" value="Papain-like_cys_pep_sf"/>
</dbReference>
<gene>
    <name evidence="6" type="ORF">A3A34_00210</name>
</gene>
<dbReference type="GO" id="GO:0008234">
    <property type="term" value="F:cysteine-type peptidase activity"/>
    <property type="evidence" value="ECO:0007669"/>
    <property type="project" value="UniProtKB-KW"/>
</dbReference>
<evidence type="ECO:0000256" key="4">
    <source>
        <dbReference type="ARBA" id="ARBA00022807"/>
    </source>
</evidence>
<evidence type="ECO:0000256" key="1">
    <source>
        <dbReference type="ARBA" id="ARBA00007074"/>
    </source>
</evidence>
<reference evidence="6 7" key="1">
    <citation type="journal article" date="2016" name="Nat. Commun.">
        <title>Thousands of microbial genomes shed light on interconnected biogeochemical processes in an aquifer system.</title>
        <authorList>
            <person name="Anantharaman K."/>
            <person name="Brown C.T."/>
            <person name="Hug L.A."/>
            <person name="Sharon I."/>
            <person name="Castelle C.J."/>
            <person name="Probst A.J."/>
            <person name="Thomas B.C."/>
            <person name="Singh A."/>
            <person name="Wilkins M.J."/>
            <person name="Karaoz U."/>
            <person name="Brodie E.L."/>
            <person name="Williams K.H."/>
            <person name="Hubbard S.S."/>
            <person name="Banfield J.F."/>
        </authorList>
    </citation>
    <scope>NUCLEOTIDE SEQUENCE [LARGE SCALE GENOMIC DNA]</scope>
</reference>
<evidence type="ECO:0000256" key="3">
    <source>
        <dbReference type="ARBA" id="ARBA00022801"/>
    </source>
</evidence>
<dbReference type="STRING" id="1798507.A3A34_00210"/>
<dbReference type="PANTHER" id="PTHR47053">
    <property type="entry name" value="MUREIN DD-ENDOPEPTIDASE MEPH-RELATED"/>
    <property type="match status" value="1"/>
</dbReference>
<evidence type="ECO:0000256" key="2">
    <source>
        <dbReference type="ARBA" id="ARBA00022670"/>
    </source>
</evidence>
<dbReference type="Proteomes" id="UP000178587">
    <property type="component" value="Unassembled WGS sequence"/>
</dbReference>